<evidence type="ECO:0000313" key="1">
    <source>
        <dbReference type="EMBL" id="MDP9801337.1"/>
    </source>
</evidence>
<name>A0ABT9NCA0_9ACTO</name>
<dbReference type="InterPro" id="IPR023214">
    <property type="entry name" value="HAD_sf"/>
</dbReference>
<sequence length="298" mass="32993">MSIDVLREFTPRHEFFIGVDSDGCAIDQMNIKHYECFAPAYIKAFDLQPISTIARETAIFMNLHSGYRGINRWSGLALFFDLLKDRPEVARSGVRLPDGDALHAFVASGLPLSEAGLRQFMADHPDPELETCLEWGRIVNELASWMVHNTQPFPGVREAMARMAEVADTMVVSAASLAMLHHEWAEHDLAQYVEVIAGQEMGTKLEHLTAAAVGKYAPERILLLGDAPGDGRAAAAAGALWYPINPGHEAESWERLRTEALPKFLDGTFAGAYQEALIEDYSRLLPTTPPWPTMSSQE</sequence>
<evidence type="ECO:0000313" key="2">
    <source>
        <dbReference type="Proteomes" id="UP001235966"/>
    </source>
</evidence>
<dbReference type="InterPro" id="IPR036412">
    <property type="entry name" value="HAD-like_sf"/>
</dbReference>
<organism evidence="1 2">
    <name type="scientific">Arcanobacterium wilhelmae</name>
    <dbReference type="NCBI Taxonomy" id="1803177"/>
    <lineage>
        <taxon>Bacteria</taxon>
        <taxon>Bacillati</taxon>
        <taxon>Actinomycetota</taxon>
        <taxon>Actinomycetes</taxon>
        <taxon>Actinomycetales</taxon>
        <taxon>Actinomycetaceae</taxon>
        <taxon>Arcanobacterium</taxon>
    </lineage>
</organism>
<dbReference type="SUPFAM" id="SSF56784">
    <property type="entry name" value="HAD-like"/>
    <property type="match status" value="1"/>
</dbReference>
<dbReference type="EMBL" id="JAUSQW010000001">
    <property type="protein sequence ID" value="MDP9801337.1"/>
    <property type="molecule type" value="Genomic_DNA"/>
</dbReference>
<reference evidence="1 2" key="1">
    <citation type="submission" date="2023-07" db="EMBL/GenBank/DDBJ databases">
        <title>Sequencing the genomes of 1000 actinobacteria strains.</title>
        <authorList>
            <person name="Klenk H.-P."/>
        </authorList>
    </citation>
    <scope>NUCLEOTIDE SEQUENCE [LARGE SCALE GENOMIC DNA]</scope>
    <source>
        <strain evidence="1 2">DSM 102162</strain>
    </source>
</reference>
<accession>A0ABT9NCA0</accession>
<dbReference type="Proteomes" id="UP001235966">
    <property type="component" value="Unassembled WGS sequence"/>
</dbReference>
<comment type="caution">
    <text evidence="1">The sequence shown here is derived from an EMBL/GenBank/DDBJ whole genome shotgun (WGS) entry which is preliminary data.</text>
</comment>
<dbReference type="Gene3D" id="1.10.150.240">
    <property type="entry name" value="Putative phosphatase, domain 2"/>
    <property type="match status" value="1"/>
</dbReference>
<dbReference type="RefSeq" id="WP_278059255.1">
    <property type="nucleotide sequence ID" value="NZ_CP121247.1"/>
</dbReference>
<gene>
    <name evidence="1" type="ORF">J2S49_001413</name>
</gene>
<protein>
    <submittedName>
        <fullName evidence="1">Phosphoglycolate phosphatase-like HAD superfamily hydrolase</fullName>
    </submittedName>
</protein>
<dbReference type="Gene3D" id="3.40.50.1000">
    <property type="entry name" value="HAD superfamily/HAD-like"/>
    <property type="match status" value="1"/>
</dbReference>
<keyword evidence="2" id="KW-1185">Reference proteome</keyword>
<proteinExistence type="predicted"/>
<dbReference type="InterPro" id="IPR023198">
    <property type="entry name" value="PGP-like_dom2"/>
</dbReference>